<comment type="caution">
    <text evidence="1">The sequence shown here is derived from an EMBL/GenBank/DDBJ whole genome shotgun (WGS) entry which is preliminary data.</text>
</comment>
<protein>
    <submittedName>
        <fullName evidence="1">Uncharacterized protein</fullName>
    </submittedName>
</protein>
<proteinExistence type="predicted"/>
<evidence type="ECO:0000313" key="1">
    <source>
        <dbReference type="EMBL" id="KAH7844884.1"/>
    </source>
</evidence>
<dbReference type="Proteomes" id="UP000828048">
    <property type="component" value="Chromosome 1"/>
</dbReference>
<evidence type="ECO:0000313" key="2">
    <source>
        <dbReference type="Proteomes" id="UP000828048"/>
    </source>
</evidence>
<accession>A0ACB7XV62</accession>
<gene>
    <name evidence="1" type="ORF">Vadar_032652</name>
</gene>
<name>A0ACB7XV62_9ERIC</name>
<reference evidence="1 2" key="1">
    <citation type="journal article" date="2021" name="Hortic Res">
        <title>High-quality reference genome and annotation aids understanding of berry development for evergreen blueberry (Vaccinium darrowii).</title>
        <authorList>
            <person name="Yu J."/>
            <person name="Hulse-Kemp A.M."/>
            <person name="Babiker E."/>
            <person name="Staton M."/>
        </authorList>
    </citation>
    <scope>NUCLEOTIDE SEQUENCE [LARGE SCALE GENOMIC DNA]</scope>
    <source>
        <strain evidence="2">cv. NJ 8807/NJ 8810</strain>
        <tissue evidence="1">Young leaf</tissue>
    </source>
</reference>
<keyword evidence="2" id="KW-1185">Reference proteome</keyword>
<sequence>MMRVQKHMNAKEALSARRSKEDNNDFTPGQNEKRKKEQIGSSKDVRVRRPDQKSSTKRGGTLEKYQQYTSLVATVEQILDDLHDNPDLKWPGKLRYDLNKRSKDKWCRFHRDHGHATDDCINLKQQIEGLI</sequence>
<dbReference type="EMBL" id="CM037151">
    <property type="protein sequence ID" value="KAH7844884.1"/>
    <property type="molecule type" value="Genomic_DNA"/>
</dbReference>
<organism evidence="1 2">
    <name type="scientific">Vaccinium darrowii</name>
    <dbReference type="NCBI Taxonomy" id="229202"/>
    <lineage>
        <taxon>Eukaryota</taxon>
        <taxon>Viridiplantae</taxon>
        <taxon>Streptophyta</taxon>
        <taxon>Embryophyta</taxon>
        <taxon>Tracheophyta</taxon>
        <taxon>Spermatophyta</taxon>
        <taxon>Magnoliopsida</taxon>
        <taxon>eudicotyledons</taxon>
        <taxon>Gunneridae</taxon>
        <taxon>Pentapetalae</taxon>
        <taxon>asterids</taxon>
        <taxon>Ericales</taxon>
        <taxon>Ericaceae</taxon>
        <taxon>Vaccinioideae</taxon>
        <taxon>Vaccinieae</taxon>
        <taxon>Vaccinium</taxon>
    </lineage>
</organism>